<organism evidence="2 3">
    <name type="scientific">Aspergillus cavernicola</name>
    <dbReference type="NCBI Taxonomy" id="176166"/>
    <lineage>
        <taxon>Eukaryota</taxon>
        <taxon>Fungi</taxon>
        <taxon>Dikarya</taxon>
        <taxon>Ascomycota</taxon>
        <taxon>Pezizomycotina</taxon>
        <taxon>Eurotiomycetes</taxon>
        <taxon>Eurotiomycetidae</taxon>
        <taxon>Eurotiales</taxon>
        <taxon>Aspergillaceae</taxon>
        <taxon>Aspergillus</taxon>
        <taxon>Aspergillus subgen. Nidulantes</taxon>
    </lineage>
</organism>
<keyword evidence="3" id="KW-1185">Reference proteome</keyword>
<feature type="compositionally biased region" description="Acidic residues" evidence="1">
    <location>
        <begin position="11"/>
        <end position="22"/>
    </location>
</feature>
<dbReference type="EMBL" id="JBFXLS010000023">
    <property type="protein sequence ID" value="KAL2827797.1"/>
    <property type="molecule type" value="Genomic_DNA"/>
</dbReference>
<comment type="caution">
    <text evidence="2">The sequence shown here is derived from an EMBL/GenBank/DDBJ whole genome shotgun (WGS) entry which is preliminary data.</text>
</comment>
<evidence type="ECO:0000313" key="2">
    <source>
        <dbReference type="EMBL" id="KAL2827797.1"/>
    </source>
</evidence>
<reference evidence="2 3" key="1">
    <citation type="submission" date="2024-07" db="EMBL/GenBank/DDBJ databases">
        <title>Section-level genome sequencing and comparative genomics of Aspergillus sections Usti and Cavernicolus.</title>
        <authorList>
            <consortium name="Lawrence Berkeley National Laboratory"/>
            <person name="Nybo J.L."/>
            <person name="Vesth T.C."/>
            <person name="Theobald S."/>
            <person name="Frisvad J.C."/>
            <person name="Larsen T.O."/>
            <person name="Kjaerboelling I."/>
            <person name="Rothschild-Mancinelli K."/>
            <person name="Lyhne E.K."/>
            <person name="Kogle M.E."/>
            <person name="Barry K."/>
            <person name="Clum A."/>
            <person name="Na H."/>
            <person name="Ledsgaard L."/>
            <person name="Lin J."/>
            <person name="Lipzen A."/>
            <person name="Kuo A."/>
            <person name="Riley R."/>
            <person name="Mondo S."/>
            <person name="LaButti K."/>
            <person name="Haridas S."/>
            <person name="Pangalinan J."/>
            <person name="Salamov A.A."/>
            <person name="Simmons B.A."/>
            <person name="Magnuson J.K."/>
            <person name="Chen J."/>
            <person name="Drula E."/>
            <person name="Henrissat B."/>
            <person name="Wiebenga A."/>
            <person name="Lubbers R.J."/>
            <person name="Gomes A.C."/>
            <person name="Makela M.R."/>
            <person name="Stajich J."/>
            <person name="Grigoriev I.V."/>
            <person name="Mortensen U.H."/>
            <person name="De vries R.P."/>
            <person name="Baker S.E."/>
            <person name="Andersen M.R."/>
        </authorList>
    </citation>
    <scope>NUCLEOTIDE SEQUENCE [LARGE SCALE GENOMIC DNA]</scope>
    <source>
        <strain evidence="2 3">CBS 600.67</strain>
    </source>
</reference>
<evidence type="ECO:0000313" key="3">
    <source>
        <dbReference type="Proteomes" id="UP001610335"/>
    </source>
</evidence>
<name>A0ABR4IJ48_9EURO</name>
<gene>
    <name evidence="2" type="ORF">BDW59DRAFT_160105</name>
</gene>
<dbReference type="SUPFAM" id="SSF82171">
    <property type="entry name" value="DPP6 N-terminal domain-like"/>
    <property type="match status" value="1"/>
</dbReference>
<accession>A0ABR4IJ48</accession>
<evidence type="ECO:0000256" key="1">
    <source>
        <dbReference type="SAM" id="MobiDB-lite"/>
    </source>
</evidence>
<proteinExistence type="predicted"/>
<dbReference type="Proteomes" id="UP001610335">
    <property type="component" value="Unassembled WGS sequence"/>
</dbReference>
<sequence>MGTLKRKAEDLLEIDPEDEDSLYPEISPDPPEEVKLPGSTSKTRPQLLPDDKFIAVAFETETHIYSATTFQRVGVIEIDTDIYPQVPFGVHVSFGPQLTSDSGYILVSSPRRTVVSDLDRHGKLLNREGGEKLLVGDHQRKEDEAVARLAASQIKAGVNKVVGVHALAHKTILHGDFASFSPDGSFIVCAPGRQTVSPNRKFTLSITFITVWDVKSRQVRYDTCCARQGVN</sequence>
<feature type="region of interest" description="Disordered" evidence="1">
    <location>
        <begin position="1"/>
        <end position="44"/>
    </location>
</feature>
<protein>
    <submittedName>
        <fullName evidence="2">Uncharacterized protein</fullName>
    </submittedName>
</protein>
<feature type="compositionally biased region" description="Basic and acidic residues" evidence="1">
    <location>
        <begin position="1"/>
        <end position="10"/>
    </location>
</feature>